<dbReference type="SMART" id="SM00421">
    <property type="entry name" value="HTH_LUXR"/>
    <property type="match status" value="1"/>
</dbReference>
<dbReference type="InterPro" id="IPR051015">
    <property type="entry name" value="EvgA-like"/>
</dbReference>
<dbReference type="InterPro" id="IPR016032">
    <property type="entry name" value="Sig_transdc_resp-reg_C-effctor"/>
</dbReference>
<proteinExistence type="predicted"/>
<dbReference type="InterPro" id="IPR001789">
    <property type="entry name" value="Sig_transdc_resp-reg_receiver"/>
</dbReference>
<name>A0ABT9BAF0_9BACT</name>
<accession>A0ABT9BAF0</accession>
<dbReference type="PANTHER" id="PTHR45566:SF1">
    <property type="entry name" value="HTH-TYPE TRANSCRIPTIONAL REGULATOR YHJB-RELATED"/>
    <property type="match status" value="1"/>
</dbReference>
<dbReference type="InterPro" id="IPR036388">
    <property type="entry name" value="WH-like_DNA-bd_sf"/>
</dbReference>
<evidence type="ECO:0000256" key="1">
    <source>
        <dbReference type="ARBA" id="ARBA00023125"/>
    </source>
</evidence>
<keyword evidence="6" id="KW-1185">Reference proteome</keyword>
<dbReference type="InterPro" id="IPR011006">
    <property type="entry name" value="CheY-like_superfamily"/>
</dbReference>
<dbReference type="PANTHER" id="PTHR45566">
    <property type="entry name" value="HTH-TYPE TRANSCRIPTIONAL REGULATOR YHJB-RELATED"/>
    <property type="match status" value="1"/>
</dbReference>
<gene>
    <name evidence="5" type="ORF">Q5H93_08400</name>
</gene>
<dbReference type="CDD" id="cd06170">
    <property type="entry name" value="LuxR_C_like"/>
    <property type="match status" value="1"/>
</dbReference>
<dbReference type="EMBL" id="JAUQSY010000005">
    <property type="protein sequence ID" value="MDO7874750.1"/>
    <property type="molecule type" value="Genomic_DNA"/>
</dbReference>
<feature type="domain" description="Response regulatory" evidence="4">
    <location>
        <begin position="5"/>
        <end position="125"/>
    </location>
</feature>
<evidence type="ECO:0000313" key="5">
    <source>
        <dbReference type="EMBL" id="MDO7874750.1"/>
    </source>
</evidence>
<comment type="caution">
    <text evidence="2">Lacks conserved residue(s) required for the propagation of feature annotation.</text>
</comment>
<dbReference type="SUPFAM" id="SSF46894">
    <property type="entry name" value="C-terminal effector domain of the bipartite response regulators"/>
    <property type="match status" value="1"/>
</dbReference>
<dbReference type="Proteomes" id="UP001176429">
    <property type="component" value="Unassembled WGS sequence"/>
</dbReference>
<evidence type="ECO:0000259" key="3">
    <source>
        <dbReference type="PROSITE" id="PS50043"/>
    </source>
</evidence>
<feature type="domain" description="HTH luxR-type" evidence="3">
    <location>
        <begin position="145"/>
        <end position="210"/>
    </location>
</feature>
<sequence>MVVPVILVADSAPLLRHGLLQALSHADATYQVHEAATAPELLRLTELLRPALVLAATNLAGAPAEPLALLRQLREGQANLPVVLLAEVHSLQQGVIQQLHIARVSGLMARNASIAEVCSTVQQVLTYGCCPDSCGLDCCQVTRSRYELPVAFTSRQLEILHLMAEDRSNEEIARCLFTSVRTVEYHRSQMLQKAGTRTTLGLVLFALKQGILRLDECAVVAADR</sequence>
<dbReference type="PROSITE" id="PS50043">
    <property type="entry name" value="HTH_LUXR_2"/>
    <property type="match status" value="1"/>
</dbReference>
<evidence type="ECO:0000259" key="4">
    <source>
        <dbReference type="PROSITE" id="PS50110"/>
    </source>
</evidence>
<dbReference type="PROSITE" id="PS50110">
    <property type="entry name" value="RESPONSE_REGULATORY"/>
    <property type="match status" value="1"/>
</dbReference>
<dbReference type="PRINTS" id="PR00038">
    <property type="entry name" value="HTHLUXR"/>
</dbReference>
<reference evidence="5" key="1">
    <citation type="submission" date="2023-07" db="EMBL/GenBank/DDBJ databases">
        <authorList>
            <person name="Kim M.K."/>
        </authorList>
    </citation>
    <scope>NUCLEOTIDE SEQUENCE</scope>
    <source>
        <strain evidence="5">ASUV-10-1</strain>
    </source>
</reference>
<keyword evidence="1" id="KW-0238">DNA-binding</keyword>
<dbReference type="InterPro" id="IPR000792">
    <property type="entry name" value="Tscrpt_reg_LuxR_C"/>
</dbReference>
<dbReference type="Pfam" id="PF00196">
    <property type="entry name" value="GerE"/>
    <property type="match status" value="1"/>
</dbReference>
<dbReference type="Gene3D" id="1.10.10.10">
    <property type="entry name" value="Winged helix-like DNA-binding domain superfamily/Winged helix DNA-binding domain"/>
    <property type="match status" value="1"/>
</dbReference>
<dbReference type="Gene3D" id="3.40.50.2300">
    <property type="match status" value="1"/>
</dbReference>
<evidence type="ECO:0000313" key="6">
    <source>
        <dbReference type="Proteomes" id="UP001176429"/>
    </source>
</evidence>
<dbReference type="SUPFAM" id="SSF52172">
    <property type="entry name" value="CheY-like"/>
    <property type="match status" value="1"/>
</dbReference>
<organism evidence="5 6">
    <name type="scientific">Hymenobacter aranciens</name>
    <dbReference type="NCBI Taxonomy" id="3063996"/>
    <lineage>
        <taxon>Bacteria</taxon>
        <taxon>Pseudomonadati</taxon>
        <taxon>Bacteroidota</taxon>
        <taxon>Cytophagia</taxon>
        <taxon>Cytophagales</taxon>
        <taxon>Hymenobacteraceae</taxon>
        <taxon>Hymenobacter</taxon>
    </lineage>
</organism>
<protein>
    <submittedName>
        <fullName evidence="5">LuxR C-terminal-related transcriptional regulator</fullName>
    </submittedName>
</protein>
<comment type="caution">
    <text evidence="5">The sequence shown here is derived from an EMBL/GenBank/DDBJ whole genome shotgun (WGS) entry which is preliminary data.</text>
</comment>
<evidence type="ECO:0000256" key="2">
    <source>
        <dbReference type="PROSITE-ProRule" id="PRU00169"/>
    </source>
</evidence>
<dbReference type="RefSeq" id="WP_305006066.1">
    <property type="nucleotide sequence ID" value="NZ_JAUQSY010000005.1"/>
</dbReference>